<accession>A0AAE0GSA3</accession>
<dbReference type="GO" id="GO:0005634">
    <property type="term" value="C:nucleus"/>
    <property type="evidence" value="ECO:0007669"/>
    <property type="project" value="TreeGrafter"/>
</dbReference>
<evidence type="ECO:0000256" key="1">
    <source>
        <dbReference type="SAM" id="MobiDB-lite"/>
    </source>
</evidence>
<feature type="compositionally biased region" description="Low complexity" evidence="1">
    <location>
        <begin position="148"/>
        <end position="157"/>
    </location>
</feature>
<keyword evidence="3" id="KW-1185">Reference proteome</keyword>
<feature type="region of interest" description="Disordered" evidence="1">
    <location>
        <begin position="1"/>
        <end position="45"/>
    </location>
</feature>
<evidence type="ECO:0000313" key="2">
    <source>
        <dbReference type="EMBL" id="KAK3283439.1"/>
    </source>
</evidence>
<feature type="compositionally biased region" description="Polar residues" evidence="1">
    <location>
        <begin position="165"/>
        <end position="176"/>
    </location>
</feature>
<sequence>MLGLVGDYGSDSENDNVSDNDGSGDTDSRITLIAPSEPALAPPLAVTSDAVTKDLLAKLPAPKKKKRVVKLKTSLDYAALLKHDSDEDDQPKEKKFKPTTGSSLKDFLPKPKNEEEDELGGALGFGASSRSALKLDAAPKVPAEESRSSGTTAASAAPPVPMSHQLHSAQPEQVYQPQIYSVRSQPTAAAQAQPSGLDEQADDLFEKAMQMEVERRNRKGSKGDPFAKKIVPTFKEINQASLTHLHKPAETMLETGKAFGPQYQQELIKQAGPKPDKLAKRKHQIGSLYYEAKAKELEMMESKSKGMKSKAQTHGKYGWI</sequence>
<comment type="caution">
    <text evidence="2">The sequence shown here is derived from an EMBL/GenBank/DDBJ whole genome shotgun (WGS) entry which is preliminary data.</text>
</comment>
<reference evidence="2 3" key="1">
    <citation type="journal article" date="2015" name="Genome Biol. Evol.">
        <title>Comparative Genomics of a Bacterivorous Green Alga Reveals Evolutionary Causalities and Consequences of Phago-Mixotrophic Mode of Nutrition.</title>
        <authorList>
            <person name="Burns J.A."/>
            <person name="Paasch A."/>
            <person name="Narechania A."/>
            <person name="Kim E."/>
        </authorList>
    </citation>
    <scope>NUCLEOTIDE SEQUENCE [LARGE SCALE GENOMIC DNA]</scope>
    <source>
        <strain evidence="2 3">PLY_AMNH</strain>
    </source>
</reference>
<organism evidence="2 3">
    <name type="scientific">Cymbomonas tetramitiformis</name>
    <dbReference type="NCBI Taxonomy" id="36881"/>
    <lineage>
        <taxon>Eukaryota</taxon>
        <taxon>Viridiplantae</taxon>
        <taxon>Chlorophyta</taxon>
        <taxon>Pyramimonadophyceae</taxon>
        <taxon>Pyramimonadales</taxon>
        <taxon>Pyramimonadaceae</taxon>
        <taxon>Cymbomonas</taxon>
    </lineage>
</organism>
<dbReference type="Pfam" id="PF10253">
    <property type="entry name" value="PRCC"/>
    <property type="match status" value="1"/>
</dbReference>
<name>A0AAE0GSA3_9CHLO</name>
<dbReference type="PANTHER" id="PTHR13621">
    <property type="entry name" value="PROLINE-RICH PROTEIN PRCC"/>
    <property type="match status" value="1"/>
</dbReference>
<feature type="compositionally biased region" description="Low complexity" evidence="1">
    <location>
        <begin position="32"/>
        <end position="45"/>
    </location>
</feature>
<evidence type="ECO:0000313" key="3">
    <source>
        <dbReference type="Proteomes" id="UP001190700"/>
    </source>
</evidence>
<dbReference type="EMBL" id="LGRX02002779">
    <property type="protein sequence ID" value="KAK3283439.1"/>
    <property type="molecule type" value="Genomic_DNA"/>
</dbReference>
<dbReference type="PANTHER" id="PTHR13621:SF2">
    <property type="entry name" value="PROLINE-RICH PROTEIN PRCC"/>
    <property type="match status" value="1"/>
</dbReference>
<dbReference type="InterPro" id="IPR018800">
    <property type="entry name" value="PRCC"/>
</dbReference>
<feature type="compositionally biased region" description="Acidic residues" evidence="1">
    <location>
        <begin position="10"/>
        <end position="24"/>
    </location>
</feature>
<feature type="region of interest" description="Disordered" evidence="1">
    <location>
        <begin position="80"/>
        <end position="176"/>
    </location>
</feature>
<protein>
    <submittedName>
        <fullName evidence="2">Uncharacterized protein</fullName>
    </submittedName>
</protein>
<feature type="region of interest" description="Disordered" evidence="1">
    <location>
        <begin position="301"/>
        <end position="320"/>
    </location>
</feature>
<dbReference type="AlphaFoldDB" id="A0AAE0GSA3"/>
<dbReference type="Proteomes" id="UP001190700">
    <property type="component" value="Unassembled WGS sequence"/>
</dbReference>
<gene>
    <name evidence="2" type="ORF">CYMTET_8860</name>
</gene>
<proteinExistence type="predicted"/>